<dbReference type="OrthoDB" id="8719215at2"/>
<dbReference type="PANTHER" id="PTHR36433:SF2">
    <property type="entry name" value="YXEA FAMILY PROTEIN"/>
    <property type="match status" value="1"/>
</dbReference>
<evidence type="ECO:0000313" key="1">
    <source>
        <dbReference type="EMBL" id="KRL13881.1"/>
    </source>
</evidence>
<dbReference type="EMBL" id="AZEC01000003">
    <property type="protein sequence ID" value="KRL13881.1"/>
    <property type="molecule type" value="Genomic_DNA"/>
</dbReference>
<dbReference type="PANTHER" id="PTHR36433">
    <property type="entry name" value="HYPOTHETICAL CYTOSOLIC PROTEIN"/>
    <property type="match status" value="1"/>
</dbReference>
<proteinExistence type="predicted"/>
<keyword evidence="2" id="KW-1185">Reference proteome</keyword>
<accession>A0A0R1N2B1</accession>
<evidence type="ECO:0000313" key="2">
    <source>
        <dbReference type="Proteomes" id="UP000051330"/>
    </source>
</evidence>
<dbReference type="RefSeq" id="WP_057818832.1">
    <property type="nucleotide sequence ID" value="NZ_AZEC01000003.1"/>
</dbReference>
<dbReference type="SUPFAM" id="SSF159121">
    <property type="entry name" value="BC4932-like"/>
    <property type="match status" value="1"/>
</dbReference>
<dbReference type="AlphaFoldDB" id="A0A0R1N2B1"/>
<dbReference type="InterPro" id="IPR006542">
    <property type="entry name" value="DUF1093"/>
</dbReference>
<dbReference type="STRING" id="1423792.FD09_GL001914"/>
<dbReference type="Pfam" id="PF06486">
    <property type="entry name" value="DUF1093"/>
    <property type="match status" value="1"/>
</dbReference>
<gene>
    <name evidence="1" type="ORF">FD09_GL001914</name>
</gene>
<dbReference type="Proteomes" id="UP000051330">
    <property type="component" value="Unassembled WGS sequence"/>
</dbReference>
<comment type="caution">
    <text evidence="1">The sequence shown here is derived from an EMBL/GenBank/DDBJ whole genome shotgun (WGS) entry which is preliminary data.</text>
</comment>
<dbReference type="PATRIC" id="fig|1423792.3.peg.1942"/>
<protein>
    <recommendedName>
        <fullName evidence="3">YxeA family protein</fullName>
    </recommendedName>
</protein>
<reference evidence="1 2" key="1">
    <citation type="journal article" date="2015" name="Genome Announc.">
        <title>Expanding the biotechnology potential of lactobacilli through comparative genomics of 213 strains and associated genera.</title>
        <authorList>
            <person name="Sun Z."/>
            <person name="Harris H.M."/>
            <person name="McCann A."/>
            <person name="Guo C."/>
            <person name="Argimon S."/>
            <person name="Zhang W."/>
            <person name="Yang X."/>
            <person name="Jeffery I.B."/>
            <person name="Cooney J.C."/>
            <person name="Kagawa T.F."/>
            <person name="Liu W."/>
            <person name="Song Y."/>
            <person name="Salvetti E."/>
            <person name="Wrobel A."/>
            <person name="Rasinkangas P."/>
            <person name="Parkhill J."/>
            <person name="Rea M.C."/>
            <person name="O'Sullivan O."/>
            <person name="Ritari J."/>
            <person name="Douillard F.P."/>
            <person name="Paul Ross R."/>
            <person name="Yang R."/>
            <person name="Briner A.E."/>
            <person name="Felis G.E."/>
            <person name="de Vos W.M."/>
            <person name="Barrangou R."/>
            <person name="Klaenhammer T.R."/>
            <person name="Caufield P.W."/>
            <person name="Cui Y."/>
            <person name="Zhang H."/>
            <person name="O'Toole P.W."/>
        </authorList>
    </citation>
    <scope>NUCLEOTIDE SEQUENCE [LARGE SCALE GENOMIC DNA]</scope>
    <source>
        <strain evidence="1 2">DSM 12744</strain>
    </source>
</reference>
<organism evidence="1 2">
    <name type="scientific">Schleiferilactobacillus perolens DSM 12744</name>
    <dbReference type="NCBI Taxonomy" id="1423792"/>
    <lineage>
        <taxon>Bacteria</taxon>
        <taxon>Bacillati</taxon>
        <taxon>Bacillota</taxon>
        <taxon>Bacilli</taxon>
        <taxon>Lactobacillales</taxon>
        <taxon>Lactobacillaceae</taxon>
        <taxon>Schleiferilactobacillus</taxon>
    </lineage>
</organism>
<dbReference type="InterPro" id="IPR036166">
    <property type="entry name" value="YxeA-like_sf"/>
</dbReference>
<evidence type="ECO:0008006" key="3">
    <source>
        <dbReference type="Google" id="ProtNLM"/>
    </source>
</evidence>
<sequence length="120" mass="13525">MLKKVGLVLLGIFALLAIGGGWWYHQNYTGEDYYVKITTGGKRVIDSDAPKTYQVSYDYDLPAVNSEGKQREVTFNSNRSTPLKRNAYLKVSYNPTRDVILSWEQVQPKEIPAKAAAKLP</sequence>
<dbReference type="NCBIfam" id="TIGR01655">
    <property type="entry name" value="yxeA_fam"/>
    <property type="match status" value="1"/>
</dbReference>
<dbReference type="Gene3D" id="2.40.50.480">
    <property type="match status" value="1"/>
</dbReference>
<name>A0A0R1N2B1_9LACO</name>